<proteinExistence type="predicted"/>
<dbReference type="Proteomes" id="UP000017081">
    <property type="component" value="Unassembled WGS sequence"/>
</dbReference>
<evidence type="ECO:0000313" key="2">
    <source>
        <dbReference type="Proteomes" id="UP000017081"/>
    </source>
</evidence>
<sequence>MYSNIDPKIIAVKNPSINFLEKDNLSIGLKSFLIIYFLL</sequence>
<dbReference type="STRING" id="1319815.HMPREF0202_02310"/>
<name>U7V8Z2_9FUSO</name>
<evidence type="ECO:0000313" key="1">
    <source>
        <dbReference type="EMBL" id="ERT67624.1"/>
    </source>
</evidence>
<reference evidence="1 2" key="1">
    <citation type="submission" date="2013-08" db="EMBL/GenBank/DDBJ databases">
        <authorList>
            <person name="Weinstock G."/>
            <person name="Sodergren E."/>
            <person name="Wylie T."/>
            <person name="Fulton L."/>
            <person name="Fulton R."/>
            <person name="Fronick C."/>
            <person name="O'Laughlin M."/>
            <person name="Godfrey J."/>
            <person name="Miner T."/>
            <person name="Herter B."/>
            <person name="Appelbaum E."/>
            <person name="Cordes M."/>
            <person name="Lek S."/>
            <person name="Wollam A."/>
            <person name="Pepin K.H."/>
            <person name="Palsikar V.B."/>
            <person name="Mitreva M."/>
            <person name="Wilson R.K."/>
        </authorList>
    </citation>
    <scope>NUCLEOTIDE SEQUENCE [LARGE SCALE GENOMIC DNA]</scope>
    <source>
        <strain evidence="1 2">ATCC BAA-474</strain>
    </source>
</reference>
<gene>
    <name evidence="1" type="ORF">HMPREF0202_02310</name>
</gene>
<accession>U7V8Z2</accession>
<dbReference type="EMBL" id="AXZF01000111">
    <property type="protein sequence ID" value="ERT67624.1"/>
    <property type="molecule type" value="Genomic_DNA"/>
</dbReference>
<keyword evidence="2" id="KW-1185">Reference proteome</keyword>
<comment type="caution">
    <text evidence="1">The sequence shown here is derived from an EMBL/GenBank/DDBJ whole genome shotgun (WGS) entry which is preliminary data.</text>
</comment>
<organism evidence="1 2">
    <name type="scientific">Cetobacterium somerae ATCC BAA-474</name>
    <dbReference type="NCBI Taxonomy" id="1319815"/>
    <lineage>
        <taxon>Bacteria</taxon>
        <taxon>Fusobacteriati</taxon>
        <taxon>Fusobacteriota</taxon>
        <taxon>Fusobacteriia</taxon>
        <taxon>Fusobacteriales</taxon>
        <taxon>Fusobacteriaceae</taxon>
        <taxon>Cetobacterium</taxon>
    </lineage>
</organism>
<dbReference type="HOGENOM" id="CLU_3306821_0_0_0"/>
<dbReference type="AlphaFoldDB" id="U7V8Z2"/>
<protein>
    <submittedName>
        <fullName evidence="1">Uncharacterized protein</fullName>
    </submittedName>
</protein>